<reference evidence="5" key="1">
    <citation type="submission" date="2019-05" db="EMBL/GenBank/DDBJ databases">
        <title>Complete Genome Sequence and Methylation Pattern of the Halophilic Archaeon Natrinema pallidum BOL6-1.</title>
        <authorList>
            <person name="DasSarma P."/>
            <person name="DasSarma B.P."/>
            <person name="DasSarma S.L."/>
            <person name="Martinez F.L."/>
            <person name="Guzman D."/>
            <person name="Roberts R.J."/>
            <person name="DasSarma S."/>
        </authorList>
    </citation>
    <scope>NUCLEOTIDE SEQUENCE [LARGE SCALE GENOMIC DNA]</scope>
    <source>
        <strain evidence="5">BOL6-1</strain>
    </source>
</reference>
<dbReference type="Pfam" id="PF12796">
    <property type="entry name" value="Ank_2"/>
    <property type="match status" value="1"/>
</dbReference>
<keyword evidence="5" id="KW-1185">Reference proteome</keyword>
<dbReference type="PROSITE" id="PS50088">
    <property type="entry name" value="ANK_REPEAT"/>
    <property type="match status" value="3"/>
</dbReference>
<dbReference type="Proteomes" id="UP000307562">
    <property type="component" value="Chromosome"/>
</dbReference>
<feature type="repeat" description="ANK" evidence="3">
    <location>
        <begin position="42"/>
        <end position="74"/>
    </location>
</feature>
<proteinExistence type="predicted"/>
<keyword evidence="1" id="KW-0677">Repeat</keyword>
<dbReference type="Pfam" id="PF00023">
    <property type="entry name" value="Ank"/>
    <property type="match status" value="1"/>
</dbReference>
<organism evidence="4 5">
    <name type="scientific">Natrinema pallidum</name>
    <dbReference type="NCBI Taxonomy" id="69527"/>
    <lineage>
        <taxon>Archaea</taxon>
        <taxon>Methanobacteriati</taxon>
        <taxon>Methanobacteriota</taxon>
        <taxon>Stenosarchaea group</taxon>
        <taxon>Halobacteria</taxon>
        <taxon>Halobacteriales</taxon>
        <taxon>Natrialbaceae</taxon>
        <taxon>Natrinema</taxon>
    </lineage>
</organism>
<evidence type="ECO:0000313" key="4">
    <source>
        <dbReference type="EMBL" id="QCW01744.1"/>
    </source>
</evidence>
<gene>
    <name evidence="4" type="ORF">FGF80_00110</name>
</gene>
<evidence type="ECO:0000313" key="5">
    <source>
        <dbReference type="Proteomes" id="UP000307562"/>
    </source>
</evidence>
<feature type="repeat" description="ANK" evidence="3">
    <location>
        <begin position="108"/>
        <end position="141"/>
    </location>
</feature>
<dbReference type="SUPFAM" id="SSF48403">
    <property type="entry name" value="Ankyrin repeat"/>
    <property type="match status" value="1"/>
</dbReference>
<dbReference type="AlphaFoldDB" id="A0A4V1IEJ8"/>
<evidence type="ECO:0000256" key="2">
    <source>
        <dbReference type="ARBA" id="ARBA00023043"/>
    </source>
</evidence>
<dbReference type="SMART" id="SM00248">
    <property type="entry name" value="ANK"/>
    <property type="match status" value="3"/>
</dbReference>
<dbReference type="GeneID" id="96154318"/>
<keyword evidence="2 3" id="KW-0040">ANK repeat</keyword>
<dbReference type="PANTHER" id="PTHR24198:SF165">
    <property type="entry name" value="ANKYRIN REPEAT-CONTAINING PROTEIN-RELATED"/>
    <property type="match status" value="1"/>
</dbReference>
<evidence type="ECO:0000256" key="1">
    <source>
        <dbReference type="ARBA" id="ARBA00022737"/>
    </source>
</evidence>
<feature type="repeat" description="ANK" evidence="3">
    <location>
        <begin position="75"/>
        <end position="107"/>
    </location>
</feature>
<dbReference type="PRINTS" id="PR01415">
    <property type="entry name" value="ANKYRIN"/>
</dbReference>
<dbReference type="Gene3D" id="1.25.40.20">
    <property type="entry name" value="Ankyrin repeat-containing domain"/>
    <property type="match status" value="1"/>
</dbReference>
<dbReference type="PROSITE" id="PS50297">
    <property type="entry name" value="ANK_REP_REGION"/>
    <property type="match status" value="3"/>
</dbReference>
<dbReference type="RefSeq" id="WP_138651479.1">
    <property type="nucleotide sequence ID" value="NZ_CP040637.1"/>
</dbReference>
<dbReference type="KEGG" id="npl:FGF80_00110"/>
<protein>
    <submittedName>
        <fullName evidence="4">Ankyrin repeat domain-containing protein</fullName>
    </submittedName>
</protein>
<dbReference type="EMBL" id="CP040637">
    <property type="protein sequence ID" value="QCW01744.1"/>
    <property type="molecule type" value="Genomic_DNA"/>
</dbReference>
<evidence type="ECO:0000256" key="3">
    <source>
        <dbReference type="PROSITE-ProRule" id="PRU00023"/>
    </source>
</evidence>
<dbReference type="InterPro" id="IPR002110">
    <property type="entry name" value="Ankyrin_rpt"/>
</dbReference>
<name>A0A4V1IEJ8_9EURY</name>
<sequence>MTDNESDDLYSSTDIENAIILGERGTFDDLIDDADLTHRANNGNTLLHEAAGSGRPDIARELIDRGIDLDAQNDGGLTPLLTALEVENYDTAKVLLEEGANPNTFDNNGRCALSMAVTRGQRGDKLKMLLEHGADPTASDQSGESVLEWLRRIGKTDVAELMESYTEE</sequence>
<accession>A0A4V1IEJ8</accession>
<dbReference type="InterPro" id="IPR036770">
    <property type="entry name" value="Ankyrin_rpt-contain_sf"/>
</dbReference>
<dbReference type="PANTHER" id="PTHR24198">
    <property type="entry name" value="ANKYRIN REPEAT AND PROTEIN KINASE DOMAIN-CONTAINING PROTEIN"/>
    <property type="match status" value="1"/>
</dbReference>